<name>K4LCK6_THEPS</name>
<evidence type="ECO:0000256" key="1">
    <source>
        <dbReference type="ARBA" id="ARBA00004141"/>
    </source>
</evidence>
<dbReference type="GO" id="GO:0016874">
    <property type="term" value="F:ligase activity"/>
    <property type="evidence" value="ECO:0007669"/>
    <property type="project" value="UniProtKB-KW"/>
</dbReference>
<dbReference type="STRING" id="1089553.Tph_c02360"/>
<dbReference type="OrthoDB" id="1808577at2"/>
<feature type="transmembrane region" description="Helical" evidence="6">
    <location>
        <begin position="432"/>
        <end position="453"/>
    </location>
</feature>
<feature type="compositionally biased region" description="Basic residues" evidence="5">
    <location>
        <begin position="1"/>
        <end position="17"/>
    </location>
</feature>
<dbReference type="PANTHER" id="PTHR37422:SF23">
    <property type="entry name" value="TEICHURONIC ACID BIOSYNTHESIS PROTEIN TUAE"/>
    <property type="match status" value="1"/>
</dbReference>
<dbReference type="InterPro" id="IPR007016">
    <property type="entry name" value="O-antigen_ligase-rel_domated"/>
</dbReference>
<evidence type="ECO:0000313" key="8">
    <source>
        <dbReference type="EMBL" id="AFV10483.1"/>
    </source>
</evidence>
<comment type="subcellular location">
    <subcellularLocation>
        <location evidence="1">Membrane</location>
        <topology evidence="1">Multi-pass membrane protein</topology>
    </subcellularLocation>
</comment>
<dbReference type="HOGENOM" id="CLU_011929_0_0_9"/>
<dbReference type="RefSeq" id="WP_015049402.1">
    <property type="nucleotide sequence ID" value="NC_018870.1"/>
</dbReference>
<feature type="region of interest" description="Disordered" evidence="5">
    <location>
        <begin position="1"/>
        <end position="44"/>
    </location>
</feature>
<dbReference type="KEGG" id="tpz:Tph_c02360"/>
<dbReference type="Pfam" id="PF04932">
    <property type="entry name" value="Wzy_C"/>
    <property type="match status" value="1"/>
</dbReference>
<dbReference type="GO" id="GO:0016020">
    <property type="term" value="C:membrane"/>
    <property type="evidence" value="ECO:0007669"/>
    <property type="project" value="UniProtKB-SubCell"/>
</dbReference>
<keyword evidence="9" id="KW-1185">Reference proteome</keyword>
<dbReference type="EMBL" id="CP003732">
    <property type="protein sequence ID" value="AFV10483.1"/>
    <property type="molecule type" value="Genomic_DNA"/>
</dbReference>
<organism evidence="8 9">
    <name type="scientific">Thermacetogenium phaeum (strain ATCC BAA-254 / DSM 26808 / PB)</name>
    <dbReference type="NCBI Taxonomy" id="1089553"/>
    <lineage>
        <taxon>Bacteria</taxon>
        <taxon>Bacillati</taxon>
        <taxon>Bacillota</taxon>
        <taxon>Clostridia</taxon>
        <taxon>Thermoanaerobacterales</taxon>
        <taxon>Thermoanaerobacteraceae</taxon>
        <taxon>Thermacetogenium</taxon>
    </lineage>
</organism>
<dbReference type="PANTHER" id="PTHR37422">
    <property type="entry name" value="TEICHURONIC ACID BIOSYNTHESIS PROTEIN TUAE"/>
    <property type="match status" value="1"/>
</dbReference>
<keyword evidence="2 6" id="KW-0812">Transmembrane</keyword>
<feature type="transmembrane region" description="Helical" evidence="6">
    <location>
        <begin position="545"/>
        <end position="566"/>
    </location>
</feature>
<accession>K4LCK6</accession>
<feature type="transmembrane region" description="Helical" evidence="6">
    <location>
        <begin position="393"/>
        <end position="411"/>
    </location>
</feature>
<feature type="domain" description="O-antigen ligase-related" evidence="7">
    <location>
        <begin position="393"/>
        <end position="552"/>
    </location>
</feature>
<evidence type="ECO:0000313" key="9">
    <source>
        <dbReference type="Proteomes" id="UP000000467"/>
    </source>
</evidence>
<feature type="transmembrane region" description="Helical" evidence="6">
    <location>
        <begin position="195"/>
        <end position="214"/>
    </location>
</feature>
<dbReference type="Proteomes" id="UP000000467">
    <property type="component" value="Chromosome"/>
</dbReference>
<evidence type="ECO:0000256" key="6">
    <source>
        <dbReference type="SAM" id="Phobius"/>
    </source>
</evidence>
<keyword evidence="3 6" id="KW-1133">Transmembrane helix</keyword>
<protein>
    <submittedName>
        <fullName evidence="8">O-antigen ligase-like protein</fullName>
    </submittedName>
</protein>
<keyword evidence="8" id="KW-0436">Ligase</keyword>
<evidence type="ECO:0000256" key="5">
    <source>
        <dbReference type="SAM" id="MobiDB-lite"/>
    </source>
</evidence>
<feature type="transmembrane region" description="Helical" evidence="6">
    <location>
        <begin position="292"/>
        <end position="311"/>
    </location>
</feature>
<feature type="transmembrane region" description="Helical" evidence="6">
    <location>
        <begin position="134"/>
        <end position="152"/>
    </location>
</feature>
<sequence length="940" mass="102499">MPGKKQKGRSTRSKKAAGRSLQKAAQGKVVSLSEKRGRKKVVPLRSKKEREAVAAKGVRRRRPRFRIPEGLQDSIRRLAIRLRLSSGTGAAASKKAAGHQGGPARSGRGEWFSRAAASLQGVLPAESGRTLRRLCSVEGLVAVMLAVLLFYPPYFRGLFFSRELLPTHMYTAVIFALFAFYKLSRRELSFFRAPLDYAVFILLGLYFTSSAVAWNAREAAAAVLKIANYTAVYWLLASVVRSLNAVRGYLAVYFLSGAGVALLGLGAAFGTFRYKDAFVGGRIYSSLQYPNSLASFLTAVNLFGLYFQAVAVKLPSRLLLAAGNYLLFLTFLGTQSRGAYLIYPLGLIVLLAGLPGGARLRSLGCFLLQALCAVLVSGRVMACTGGGAALKGWLWVLAGAALAAGLQYLWHRLEQPRPAPAPGARRRRLRPWVLPAAGVLAVLIAAGGGYYALRHASTPAAAAARILPQSWMERVQSISLQEKNAQERLLWSRDALKIMTAGPVNALLGTGGGGWNSLYHKYQDYYYSSTEVHNHFLQVGVETGFPGLLAFLAVWFCFLLSTVAVLRGRVGEDVKGTSWAIFAAALALGIHSFLDFNLSLGAVALFLWGLFGLQRGLQRLFVPSEEAAPAGGKKLKERRTFTSSPFFQGAAVGLAAFLVFFVSLNLFLGEKYAAGATAAAKEQNAQQVVNGLERAAQCDPWKASYRMELGRIYMQAGTEQGDGRLLGLALERLREAVRLNRGDAGARVLYAGALFRAGQVEEGVRQLEEALSLAPLRQSLYEDLAQGYLSAGRYLLERPLKDSRQGEEGTSQEVGEPQGAARDYLVKAAQVPQRLKRRMAAVPEAYRRYWVKAPQLAVTPSLQLSAGEAAALLGRREEAVEYLAGAERDDRFKAEALLWRGLVLERMGRSAEGKELVGRALELKPELAEERDRLQRILPR</sequence>
<dbReference type="AlphaFoldDB" id="K4LCK6"/>
<dbReference type="SUPFAM" id="SSF48452">
    <property type="entry name" value="TPR-like"/>
    <property type="match status" value="1"/>
</dbReference>
<feature type="transmembrane region" description="Helical" evidence="6">
    <location>
        <begin position="164"/>
        <end position="183"/>
    </location>
</feature>
<dbReference type="Gene3D" id="1.25.40.10">
    <property type="entry name" value="Tetratricopeptide repeat domain"/>
    <property type="match status" value="2"/>
</dbReference>
<gene>
    <name evidence="8" type="ordered locus">Tph_c02360</name>
</gene>
<dbReference type="eggNOG" id="COG3307">
    <property type="taxonomic scope" value="Bacteria"/>
</dbReference>
<dbReference type="InterPro" id="IPR051533">
    <property type="entry name" value="WaaL-like"/>
</dbReference>
<evidence type="ECO:0000256" key="3">
    <source>
        <dbReference type="ARBA" id="ARBA00022989"/>
    </source>
</evidence>
<keyword evidence="4 6" id="KW-0472">Membrane</keyword>
<evidence type="ECO:0000256" key="4">
    <source>
        <dbReference type="ARBA" id="ARBA00023136"/>
    </source>
</evidence>
<feature type="transmembrane region" description="Helical" evidence="6">
    <location>
        <begin position="578"/>
        <end position="611"/>
    </location>
</feature>
<feature type="transmembrane region" description="Helical" evidence="6">
    <location>
        <begin position="226"/>
        <end position="243"/>
    </location>
</feature>
<dbReference type="InterPro" id="IPR011990">
    <property type="entry name" value="TPR-like_helical_dom_sf"/>
</dbReference>
<evidence type="ECO:0000256" key="2">
    <source>
        <dbReference type="ARBA" id="ARBA00022692"/>
    </source>
</evidence>
<feature type="transmembrane region" description="Helical" evidence="6">
    <location>
        <begin position="318"/>
        <end position="334"/>
    </location>
</feature>
<feature type="transmembrane region" description="Helical" evidence="6">
    <location>
        <begin position="646"/>
        <end position="668"/>
    </location>
</feature>
<dbReference type="eggNOG" id="COG0457">
    <property type="taxonomic scope" value="Bacteria"/>
</dbReference>
<evidence type="ECO:0000259" key="7">
    <source>
        <dbReference type="Pfam" id="PF04932"/>
    </source>
</evidence>
<feature type="transmembrane region" description="Helical" evidence="6">
    <location>
        <begin position="250"/>
        <end position="272"/>
    </location>
</feature>
<proteinExistence type="predicted"/>
<reference evidence="8 9" key="1">
    <citation type="journal article" date="2012" name="BMC Genomics">
        <title>Genome-guided analysis of physiological and morphological traits of the fermentative acetate oxidizer Thermacetogenium phaeum.</title>
        <authorList>
            <person name="Oehler D."/>
            <person name="Poehlein A."/>
            <person name="Leimbach A."/>
            <person name="Muller N."/>
            <person name="Daniel R."/>
            <person name="Gottschalk G."/>
            <person name="Schink B."/>
        </authorList>
    </citation>
    <scope>NUCLEOTIDE SEQUENCE [LARGE SCALE GENOMIC DNA]</scope>
    <source>
        <strain evidence="9">ATCC BAA-254 / DSM 26808 / PB</strain>
    </source>
</reference>
<feature type="transmembrane region" description="Helical" evidence="6">
    <location>
        <begin position="365"/>
        <end position="387"/>
    </location>
</feature>
<feature type="transmembrane region" description="Helical" evidence="6">
    <location>
        <begin position="340"/>
        <end position="358"/>
    </location>
</feature>